<dbReference type="AlphaFoldDB" id="A0A9P4MCQ3"/>
<sequence>MKPAVPAELAYKCLKSIPFNRTSSVQLLDTITPFLDWQTSLTRVKSPPRKYASKVQRPYDFHKTWGCIRCRVIWFGFPSQYDFAIAVYHAFTRVHDTHFSFTPKEVVNLFSFGRPLPLISVSITGRTPPKPYVYSDIVASVLKSTGSVQGEFKPSAIVEINGRPVKSFLERWSQVGYLQDPDALYNNLFYSPAQIALGDEGTGTGTFSGGGRGQNYYPGPTTKFKFENGTVVTVQNYARVWQDFKGIQSGADVAAKYLQYPKEALNNLFQEAAVNTKAYDIKRNMTVPGNAQQLPAPGYPKAVHRHSKNWNSGYFLGEEKYRDVVVLAVNSFAPGWGKLPREFQQVVQNTIASAKAGNKTKLIIDVSANAGGTVLVGYDLVTQLFGKALPYGGGRFRAHEALDLLGRSVSQVTTNLSRTLNLTYDDLDLVSSAWNYRTDTDASYHPFKSWAEKYHPRRLGPGNDKYTSIVRWNLSDPVLPWNGGDIYVSGYLNRSGFTGTPFKRDNIIVVYDGYCGSTCAVFHEIMKQQFGIKSIALGGRSNKNIIQAVGGTKGCSTLNSHYMFYRQFVTAYKKAPAVLQNIWQKSPFAKYTAVFSYQASTFRLNTRDSFQQGDKTNTPLQFVYEPADCRILYTPQMVVDQSVVWRTVADTVWGNSNACVAGSNRFYRKKKCWYCRAFVKDNEDNIKARTAISKDIELQPILDSFAIETRSEESMQ</sequence>
<gene>
    <name evidence="2" type="ORF">K461DRAFT_233506</name>
</gene>
<reference evidence="2" key="1">
    <citation type="journal article" date="2020" name="Stud. Mycol.">
        <title>101 Dothideomycetes genomes: a test case for predicting lifestyles and emergence of pathogens.</title>
        <authorList>
            <person name="Haridas S."/>
            <person name="Albert R."/>
            <person name="Binder M."/>
            <person name="Bloem J."/>
            <person name="Labutti K."/>
            <person name="Salamov A."/>
            <person name="Andreopoulos B."/>
            <person name="Baker S."/>
            <person name="Barry K."/>
            <person name="Bills G."/>
            <person name="Bluhm B."/>
            <person name="Cannon C."/>
            <person name="Castanera R."/>
            <person name="Culley D."/>
            <person name="Daum C."/>
            <person name="Ezra D."/>
            <person name="Gonzalez J."/>
            <person name="Henrissat B."/>
            <person name="Kuo A."/>
            <person name="Liang C."/>
            <person name="Lipzen A."/>
            <person name="Lutzoni F."/>
            <person name="Magnuson J."/>
            <person name="Mondo S."/>
            <person name="Nolan M."/>
            <person name="Ohm R."/>
            <person name="Pangilinan J."/>
            <person name="Park H.-J."/>
            <person name="Ramirez L."/>
            <person name="Alfaro M."/>
            <person name="Sun H."/>
            <person name="Tritt A."/>
            <person name="Yoshinaga Y."/>
            <person name="Zwiers L.-H."/>
            <person name="Turgeon B."/>
            <person name="Goodwin S."/>
            <person name="Spatafora J."/>
            <person name="Crous P."/>
            <person name="Grigoriev I."/>
        </authorList>
    </citation>
    <scope>NUCLEOTIDE SEQUENCE</scope>
    <source>
        <strain evidence="2">CBS 260.36</strain>
    </source>
</reference>
<dbReference type="PANTHER" id="PTHR37049">
    <property type="entry name" value="PEPTIDASE S41 FAMILY PROTEIN"/>
    <property type="match status" value="1"/>
</dbReference>
<dbReference type="Pfam" id="PF23658">
    <property type="entry name" value="PDZ_CPAF_rel"/>
    <property type="match status" value="1"/>
</dbReference>
<protein>
    <recommendedName>
        <fullName evidence="1">CPAF-like PDZ domain-containing protein</fullName>
    </recommendedName>
</protein>
<dbReference type="InterPro" id="IPR029045">
    <property type="entry name" value="ClpP/crotonase-like_dom_sf"/>
</dbReference>
<dbReference type="InterPro" id="IPR056186">
    <property type="entry name" value="PDZ_CPAF-rel"/>
</dbReference>
<dbReference type="EMBL" id="ML996094">
    <property type="protein sequence ID" value="KAF2148077.1"/>
    <property type="molecule type" value="Genomic_DNA"/>
</dbReference>
<dbReference type="SUPFAM" id="SSF52096">
    <property type="entry name" value="ClpP/crotonase"/>
    <property type="match status" value="1"/>
</dbReference>
<evidence type="ECO:0000313" key="3">
    <source>
        <dbReference type="Proteomes" id="UP000799439"/>
    </source>
</evidence>
<comment type="caution">
    <text evidence="2">The sequence shown here is derived from an EMBL/GenBank/DDBJ whole genome shotgun (WGS) entry which is preliminary data.</text>
</comment>
<accession>A0A9P4MCQ3</accession>
<dbReference type="OrthoDB" id="27214at2759"/>
<dbReference type="Proteomes" id="UP000799439">
    <property type="component" value="Unassembled WGS sequence"/>
</dbReference>
<name>A0A9P4MCQ3_9PEZI</name>
<organism evidence="2 3">
    <name type="scientific">Myriangium duriaei CBS 260.36</name>
    <dbReference type="NCBI Taxonomy" id="1168546"/>
    <lineage>
        <taxon>Eukaryota</taxon>
        <taxon>Fungi</taxon>
        <taxon>Dikarya</taxon>
        <taxon>Ascomycota</taxon>
        <taxon>Pezizomycotina</taxon>
        <taxon>Dothideomycetes</taxon>
        <taxon>Dothideomycetidae</taxon>
        <taxon>Myriangiales</taxon>
        <taxon>Myriangiaceae</taxon>
        <taxon>Myriangium</taxon>
    </lineage>
</organism>
<keyword evidence="3" id="KW-1185">Reference proteome</keyword>
<feature type="domain" description="CPAF-like PDZ" evidence="1">
    <location>
        <begin position="111"/>
        <end position="244"/>
    </location>
</feature>
<dbReference type="PANTHER" id="PTHR37049:SF4">
    <property type="entry name" value="RHODANESE DOMAIN-CONTAINING PROTEIN"/>
    <property type="match status" value="1"/>
</dbReference>
<evidence type="ECO:0000259" key="1">
    <source>
        <dbReference type="Pfam" id="PF23658"/>
    </source>
</evidence>
<dbReference type="Gene3D" id="3.90.226.10">
    <property type="entry name" value="2-enoyl-CoA Hydratase, Chain A, domain 1"/>
    <property type="match status" value="1"/>
</dbReference>
<proteinExistence type="predicted"/>
<evidence type="ECO:0000313" key="2">
    <source>
        <dbReference type="EMBL" id="KAF2148077.1"/>
    </source>
</evidence>
<dbReference type="InterPro" id="IPR052766">
    <property type="entry name" value="S41A_metabolite_peptidase"/>
</dbReference>